<keyword evidence="3" id="KW-1185">Reference proteome</keyword>
<dbReference type="Gene3D" id="3.50.50.60">
    <property type="entry name" value="FAD/NAD(P)-binding domain"/>
    <property type="match status" value="1"/>
</dbReference>
<dbReference type="GO" id="GO:0016152">
    <property type="term" value="F:mercury (II) reductase (NADP+) activity"/>
    <property type="evidence" value="ECO:0007669"/>
    <property type="project" value="UniProtKB-EC"/>
</dbReference>
<dbReference type="PANTHER" id="PTHR43014:SF2">
    <property type="entry name" value="MERCURIC REDUCTASE"/>
    <property type="match status" value="1"/>
</dbReference>
<dbReference type="InterPro" id="IPR036188">
    <property type="entry name" value="FAD/NAD-bd_sf"/>
</dbReference>
<sequence>MTLFWLLEVKPFIPPIDGLDNVNYETTDTFFDLKALPKKMAVIGGGVIATELASSMADLGVDVTIVEVANDILLTEIEEVRELLKSHLDQQGIKMITNAKINNVSKSKVVLKNEEVEFDTLLIAVGRQPNTQITQELHYGYG</sequence>
<reference evidence="2 3" key="1">
    <citation type="submission" date="2018-06" db="EMBL/GenBank/DDBJ databases">
        <authorList>
            <consortium name="Pathogen Informatics"/>
            <person name="Doyle S."/>
        </authorList>
    </citation>
    <scope>NUCLEOTIDE SEQUENCE [LARGE SCALE GENOMIC DNA]</scope>
    <source>
        <strain evidence="2 3">NCTC11807</strain>
    </source>
</reference>
<dbReference type="PRINTS" id="PR00411">
    <property type="entry name" value="PNDRDTASEI"/>
</dbReference>
<dbReference type="EC" id="1.16.1.1" evidence="2"/>
<dbReference type="AlphaFoldDB" id="A0A380GWX5"/>
<dbReference type="Proteomes" id="UP000255425">
    <property type="component" value="Unassembled WGS sequence"/>
</dbReference>
<dbReference type="PRINTS" id="PR00368">
    <property type="entry name" value="FADPNR"/>
</dbReference>
<gene>
    <name evidence="2" type="primary">merA_1</name>
    <name evidence="2" type="ORF">NCTC11807_00233</name>
</gene>
<evidence type="ECO:0000313" key="3">
    <source>
        <dbReference type="Proteomes" id="UP000255425"/>
    </source>
</evidence>
<organism evidence="2 3">
    <name type="scientific">Staphylococcus saccharolyticus</name>
    <dbReference type="NCBI Taxonomy" id="33028"/>
    <lineage>
        <taxon>Bacteria</taxon>
        <taxon>Bacillati</taxon>
        <taxon>Bacillota</taxon>
        <taxon>Bacilli</taxon>
        <taxon>Bacillales</taxon>
        <taxon>Staphylococcaceae</taxon>
        <taxon>Staphylococcus</taxon>
    </lineage>
</organism>
<keyword evidence="2" id="KW-0560">Oxidoreductase</keyword>
<dbReference type="SUPFAM" id="SSF51905">
    <property type="entry name" value="FAD/NAD(P)-binding domain"/>
    <property type="match status" value="1"/>
</dbReference>
<dbReference type="InterPro" id="IPR023753">
    <property type="entry name" value="FAD/NAD-binding_dom"/>
</dbReference>
<dbReference type="EMBL" id="UHDZ01000001">
    <property type="protein sequence ID" value="SUM67598.1"/>
    <property type="molecule type" value="Genomic_DNA"/>
</dbReference>
<name>A0A380GWX5_9STAP</name>
<protein>
    <submittedName>
        <fullName evidence="2">Dihydrolipoamide dehydrogenase</fullName>
        <ecNumber evidence="2">1.16.1.1</ecNumber>
    </submittedName>
</protein>
<dbReference type="GO" id="GO:0050660">
    <property type="term" value="F:flavin adenine dinucleotide binding"/>
    <property type="evidence" value="ECO:0007669"/>
    <property type="project" value="TreeGrafter"/>
</dbReference>
<dbReference type="PANTHER" id="PTHR43014">
    <property type="entry name" value="MERCURIC REDUCTASE"/>
    <property type="match status" value="1"/>
</dbReference>
<dbReference type="GO" id="GO:0003955">
    <property type="term" value="F:NAD(P)H dehydrogenase (quinone) activity"/>
    <property type="evidence" value="ECO:0007669"/>
    <property type="project" value="TreeGrafter"/>
</dbReference>
<feature type="domain" description="FAD/NAD(P)-binding" evidence="1">
    <location>
        <begin position="10"/>
        <end position="135"/>
    </location>
</feature>
<accession>A0A380GWX5</accession>
<proteinExistence type="predicted"/>
<evidence type="ECO:0000313" key="2">
    <source>
        <dbReference type="EMBL" id="SUM67598.1"/>
    </source>
</evidence>
<dbReference type="Pfam" id="PF07992">
    <property type="entry name" value="Pyr_redox_2"/>
    <property type="match status" value="1"/>
</dbReference>
<evidence type="ECO:0000259" key="1">
    <source>
        <dbReference type="Pfam" id="PF07992"/>
    </source>
</evidence>